<dbReference type="RefSeq" id="WP_131611755.1">
    <property type="nucleotide sequence ID" value="NZ_SJSM01000024.1"/>
</dbReference>
<dbReference type="PROSITE" id="PS50110">
    <property type="entry name" value="RESPONSE_REGULATORY"/>
    <property type="match status" value="1"/>
</dbReference>
<dbReference type="CDD" id="cd06170">
    <property type="entry name" value="LuxR_C_like"/>
    <property type="match status" value="1"/>
</dbReference>
<dbReference type="OrthoDB" id="9797341at2"/>
<feature type="modified residue" description="4-aspartylphosphate" evidence="3">
    <location>
        <position position="54"/>
    </location>
</feature>
<dbReference type="InterPro" id="IPR001789">
    <property type="entry name" value="Sig_transdc_resp-reg_receiver"/>
</dbReference>
<dbReference type="PRINTS" id="PR00038">
    <property type="entry name" value="HTHLUXR"/>
</dbReference>
<dbReference type="InterPro" id="IPR011006">
    <property type="entry name" value="CheY-like_superfamily"/>
</dbReference>
<dbReference type="SMART" id="SM00448">
    <property type="entry name" value="REC"/>
    <property type="match status" value="1"/>
</dbReference>
<gene>
    <name evidence="6" type="ORF">EZ444_22970</name>
</gene>
<evidence type="ECO:0000313" key="7">
    <source>
        <dbReference type="Proteomes" id="UP000291117"/>
    </source>
</evidence>
<dbReference type="SMART" id="SM00421">
    <property type="entry name" value="HTH_LUXR"/>
    <property type="match status" value="1"/>
</dbReference>
<dbReference type="GO" id="GO:0000160">
    <property type="term" value="P:phosphorelay signal transduction system"/>
    <property type="evidence" value="ECO:0007669"/>
    <property type="project" value="InterPro"/>
</dbReference>
<dbReference type="SUPFAM" id="SSF52172">
    <property type="entry name" value="CheY-like"/>
    <property type="match status" value="1"/>
</dbReference>
<keyword evidence="1 3" id="KW-0597">Phosphoprotein</keyword>
<dbReference type="CDD" id="cd17535">
    <property type="entry name" value="REC_NarL-like"/>
    <property type="match status" value="1"/>
</dbReference>
<dbReference type="PANTHER" id="PTHR43214">
    <property type="entry name" value="TWO-COMPONENT RESPONSE REGULATOR"/>
    <property type="match status" value="1"/>
</dbReference>
<name>A0A4V2MHM5_9SPHI</name>
<dbReference type="InterPro" id="IPR016032">
    <property type="entry name" value="Sig_transdc_resp-reg_C-effctor"/>
</dbReference>
<evidence type="ECO:0000259" key="5">
    <source>
        <dbReference type="PROSITE" id="PS50110"/>
    </source>
</evidence>
<dbReference type="PROSITE" id="PS50043">
    <property type="entry name" value="HTH_LUXR_2"/>
    <property type="match status" value="1"/>
</dbReference>
<dbReference type="EMBL" id="SJSM01000024">
    <property type="protein sequence ID" value="TCC87116.1"/>
    <property type="molecule type" value="Genomic_DNA"/>
</dbReference>
<dbReference type="GO" id="GO:0006355">
    <property type="term" value="P:regulation of DNA-templated transcription"/>
    <property type="evidence" value="ECO:0007669"/>
    <property type="project" value="InterPro"/>
</dbReference>
<feature type="domain" description="HTH luxR-type" evidence="4">
    <location>
        <begin position="141"/>
        <end position="205"/>
    </location>
</feature>
<evidence type="ECO:0000256" key="1">
    <source>
        <dbReference type="ARBA" id="ARBA00022553"/>
    </source>
</evidence>
<dbReference type="Gene3D" id="3.40.50.2300">
    <property type="match status" value="1"/>
</dbReference>
<evidence type="ECO:0000256" key="3">
    <source>
        <dbReference type="PROSITE-ProRule" id="PRU00169"/>
    </source>
</evidence>
<evidence type="ECO:0000313" key="6">
    <source>
        <dbReference type="EMBL" id="TCC87116.1"/>
    </source>
</evidence>
<dbReference type="SUPFAM" id="SSF46894">
    <property type="entry name" value="C-terminal effector domain of the bipartite response regulators"/>
    <property type="match status" value="1"/>
</dbReference>
<dbReference type="PROSITE" id="PS00622">
    <property type="entry name" value="HTH_LUXR_1"/>
    <property type="match status" value="1"/>
</dbReference>
<dbReference type="InterPro" id="IPR039420">
    <property type="entry name" value="WalR-like"/>
</dbReference>
<proteinExistence type="predicted"/>
<dbReference type="Pfam" id="PF00196">
    <property type="entry name" value="GerE"/>
    <property type="match status" value="1"/>
</dbReference>
<dbReference type="GO" id="GO:0003677">
    <property type="term" value="F:DNA binding"/>
    <property type="evidence" value="ECO:0007669"/>
    <property type="project" value="UniProtKB-KW"/>
</dbReference>
<feature type="domain" description="Response regulatory" evidence="5">
    <location>
        <begin position="3"/>
        <end position="119"/>
    </location>
</feature>
<dbReference type="InterPro" id="IPR000792">
    <property type="entry name" value="Tscrpt_reg_LuxR_C"/>
</dbReference>
<protein>
    <submittedName>
        <fullName evidence="6">Response regulator transcription factor</fullName>
    </submittedName>
</protein>
<comment type="caution">
    <text evidence="6">The sequence shown here is derived from an EMBL/GenBank/DDBJ whole genome shotgun (WGS) entry which is preliminary data.</text>
</comment>
<dbReference type="AlphaFoldDB" id="A0A4V2MHM5"/>
<reference evidence="6 7" key="1">
    <citation type="submission" date="2019-02" db="EMBL/GenBank/DDBJ databases">
        <title>Pedobacter sp. RP-3-8 sp. nov., isolated from Arctic soil.</title>
        <authorList>
            <person name="Dahal R.H."/>
        </authorList>
    </citation>
    <scope>NUCLEOTIDE SEQUENCE [LARGE SCALE GENOMIC DNA]</scope>
    <source>
        <strain evidence="6 7">RP-3-8</strain>
    </source>
</reference>
<evidence type="ECO:0000259" key="4">
    <source>
        <dbReference type="PROSITE" id="PS50043"/>
    </source>
</evidence>
<evidence type="ECO:0000256" key="2">
    <source>
        <dbReference type="ARBA" id="ARBA00023125"/>
    </source>
</evidence>
<keyword evidence="2" id="KW-0238">DNA-binding</keyword>
<dbReference type="Proteomes" id="UP000291117">
    <property type="component" value="Unassembled WGS sequence"/>
</dbReference>
<accession>A0A4V2MHM5</accession>
<dbReference type="InterPro" id="IPR058245">
    <property type="entry name" value="NreC/VraR/RcsB-like_REC"/>
</dbReference>
<organism evidence="6 7">
    <name type="scientific">Pedobacter hiemivivus</name>
    <dbReference type="NCBI Taxonomy" id="2530454"/>
    <lineage>
        <taxon>Bacteria</taxon>
        <taxon>Pseudomonadati</taxon>
        <taxon>Bacteroidota</taxon>
        <taxon>Sphingobacteriia</taxon>
        <taxon>Sphingobacteriales</taxon>
        <taxon>Sphingobacteriaceae</taxon>
        <taxon>Pedobacter</taxon>
    </lineage>
</organism>
<sequence>MTNVSIVEDHIEFGLVLRDIINAIDGFNVRGIYNSAEDMLSKIYVQPADIMLIDLRLPGMSGIELIMKLKVILPDAKLMVCSTHNDNDSIFEALRAGALGYLLKDSTTVQVQMAIKELRDGGSPMSPFIARKVVCAFHESVLKIDNGLSFREQEIIALLAQGTSNKEIADLLFISTGTVKTHVRNIYKKLHVTNRISAINKIKKN</sequence>
<dbReference type="Pfam" id="PF00072">
    <property type="entry name" value="Response_reg"/>
    <property type="match status" value="1"/>
</dbReference>
<keyword evidence="7" id="KW-1185">Reference proteome</keyword>